<keyword evidence="1" id="KW-0472">Membrane</keyword>
<name>A0A1A2VP51_MYCSC</name>
<accession>A0A1A2VP51</accession>
<dbReference type="EMBL" id="LZJY01000210">
    <property type="protein sequence ID" value="OBI03109.1"/>
    <property type="molecule type" value="Genomic_DNA"/>
</dbReference>
<evidence type="ECO:0000256" key="1">
    <source>
        <dbReference type="SAM" id="Phobius"/>
    </source>
</evidence>
<keyword evidence="1" id="KW-0812">Transmembrane</keyword>
<reference evidence="2 3" key="1">
    <citation type="submission" date="2016-06" db="EMBL/GenBank/DDBJ databases">
        <authorList>
            <person name="Kjaerup R.B."/>
            <person name="Dalgaard T.S."/>
            <person name="Juul-Madsen H.R."/>
        </authorList>
    </citation>
    <scope>NUCLEOTIDE SEQUENCE [LARGE SCALE GENOMIC DNA]</scope>
    <source>
        <strain evidence="2 3">E2838</strain>
    </source>
</reference>
<comment type="caution">
    <text evidence="2">The sequence shown here is derived from an EMBL/GenBank/DDBJ whole genome shotgun (WGS) entry which is preliminary data.</text>
</comment>
<gene>
    <name evidence="2" type="ORF">A5679_17110</name>
</gene>
<sequence length="202" mass="22056">MLTVAAIVILVPAALVGFFVIRDVARDGLDGRGGIKKATTLSDFDVVCDRGSISNAATYGKPYKIVAFAPYDEPDPMRELASMHWRQVTLDSRADYRPSDGNFQSTNVVGCLTRKPGTEAKSRTCDLKSDAGEHIAVDLYAVQYDLELREAKTGKRIAQLGSIDGPAANCPFFVWVKKRDPKMYAEPDAAAVDAKLAEFAHR</sequence>
<feature type="transmembrane region" description="Helical" evidence="1">
    <location>
        <begin position="6"/>
        <end position="25"/>
    </location>
</feature>
<dbReference type="Proteomes" id="UP000092207">
    <property type="component" value="Unassembled WGS sequence"/>
</dbReference>
<evidence type="ECO:0000313" key="2">
    <source>
        <dbReference type="EMBL" id="OBI03109.1"/>
    </source>
</evidence>
<evidence type="ECO:0000313" key="3">
    <source>
        <dbReference type="Proteomes" id="UP000092207"/>
    </source>
</evidence>
<keyword evidence="1" id="KW-1133">Transmembrane helix</keyword>
<proteinExistence type="predicted"/>
<dbReference type="AlphaFoldDB" id="A0A1A2VP51"/>
<protein>
    <submittedName>
        <fullName evidence="2">Uncharacterized protein</fullName>
    </submittedName>
</protein>
<organism evidence="2 3">
    <name type="scientific">Mycobacterium scrofulaceum</name>
    <dbReference type="NCBI Taxonomy" id="1783"/>
    <lineage>
        <taxon>Bacteria</taxon>
        <taxon>Bacillati</taxon>
        <taxon>Actinomycetota</taxon>
        <taxon>Actinomycetes</taxon>
        <taxon>Mycobacteriales</taxon>
        <taxon>Mycobacteriaceae</taxon>
        <taxon>Mycobacterium</taxon>
    </lineage>
</organism>